<dbReference type="PANTHER" id="PTHR30290">
    <property type="entry name" value="PERIPLASMIC BINDING COMPONENT OF ABC TRANSPORTER"/>
    <property type="match status" value="1"/>
</dbReference>
<organism evidence="5">
    <name type="scientific">marine metagenome</name>
    <dbReference type="NCBI Taxonomy" id="408172"/>
    <lineage>
        <taxon>unclassified sequences</taxon>
        <taxon>metagenomes</taxon>
        <taxon>ecological metagenomes</taxon>
    </lineage>
</organism>
<feature type="domain" description="Solute-binding protein family 5" evidence="4">
    <location>
        <begin position="101"/>
        <end position="337"/>
    </location>
</feature>
<sequence>SFLKFGRLVKIYFYTVTVLWKLMRTEKKILKTKSLLILFVLLSQFFINSCKDIDRNTIAIGLNTNPITLDPRYATDAISYRLIRLLYKSLIDFDEEFHAKPELADWEKISPIHYRFTLREKLNEFHDGSLLTSEDVKATYESVLNPEKISPHRSSIAMIESIEVVGRNIIDFKLLYPDPLFPGRLVIGILPKKLISKKHNFAREPIGNGPMKIVDFKNDNHLKLLRLHDNKIIEFITLKDPTVRVLKLLKGEIDLIQGNLPPEIIAWLDQKKSIHVKKKIGNTFTYLGFNMEDPIVGNILIRNAIAHAIDRESIIKYVMGASARKAEALLPPEHWAGNS</sequence>
<accession>A0A382PYZ9</accession>
<dbReference type="InterPro" id="IPR039424">
    <property type="entry name" value="SBP_5"/>
</dbReference>
<dbReference type="Pfam" id="PF00496">
    <property type="entry name" value="SBP_bac_5"/>
    <property type="match status" value="1"/>
</dbReference>
<dbReference type="GO" id="GO:0015833">
    <property type="term" value="P:peptide transport"/>
    <property type="evidence" value="ECO:0007669"/>
    <property type="project" value="TreeGrafter"/>
</dbReference>
<evidence type="ECO:0000313" key="5">
    <source>
        <dbReference type="EMBL" id="SVC77312.1"/>
    </source>
</evidence>
<dbReference type="GO" id="GO:1904680">
    <property type="term" value="F:peptide transmembrane transporter activity"/>
    <property type="evidence" value="ECO:0007669"/>
    <property type="project" value="TreeGrafter"/>
</dbReference>
<reference evidence="5" key="1">
    <citation type="submission" date="2018-05" db="EMBL/GenBank/DDBJ databases">
        <authorList>
            <person name="Lanie J.A."/>
            <person name="Ng W.-L."/>
            <person name="Kazmierczak K.M."/>
            <person name="Andrzejewski T.M."/>
            <person name="Davidsen T.M."/>
            <person name="Wayne K.J."/>
            <person name="Tettelin H."/>
            <person name="Glass J.I."/>
            <person name="Rusch D."/>
            <person name="Podicherti R."/>
            <person name="Tsui H.-C.T."/>
            <person name="Winkler M.E."/>
        </authorList>
    </citation>
    <scope>NUCLEOTIDE SEQUENCE</scope>
</reference>
<gene>
    <name evidence="5" type="ORF">METZ01_LOCUS330166</name>
</gene>
<evidence type="ECO:0000256" key="3">
    <source>
        <dbReference type="ARBA" id="ARBA00022729"/>
    </source>
</evidence>
<name>A0A382PYZ9_9ZZZZ</name>
<keyword evidence="3" id="KW-0732">Signal</keyword>
<protein>
    <recommendedName>
        <fullName evidence="4">Solute-binding protein family 5 domain-containing protein</fullName>
    </recommendedName>
</protein>
<feature type="non-terminal residue" evidence="5">
    <location>
        <position position="1"/>
    </location>
</feature>
<evidence type="ECO:0000256" key="1">
    <source>
        <dbReference type="ARBA" id="ARBA00005695"/>
    </source>
</evidence>
<dbReference type="Gene3D" id="3.40.190.10">
    <property type="entry name" value="Periplasmic binding protein-like II"/>
    <property type="match status" value="1"/>
</dbReference>
<dbReference type="AlphaFoldDB" id="A0A382PYZ9"/>
<comment type="similarity">
    <text evidence="1">Belongs to the bacterial solute-binding protein 5 family.</text>
</comment>
<feature type="non-terminal residue" evidence="5">
    <location>
        <position position="339"/>
    </location>
</feature>
<evidence type="ECO:0000259" key="4">
    <source>
        <dbReference type="Pfam" id="PF00496"/>
    </source>
</evidence>
<dbReference type="Gene3D" id="3.90.76.10">
    <property type="entry name" value="Dipeptide-binding Protein, Domain 1"/>
    <property type="match status" value="1"/>
</dbReference>
<evidence type="ECO:0000256" key="2">
    <source>
        <dbReference type="ARBA" id="ARBA00022448"/>
    </source>
</evidence>
<dbReference type="InterPro" id="IPR000914">
    <property type="entry name" value="SBP_5_dom"/>
</dbReference>
<proteinExistence type="inferred from homology"/>
<dbReference type="EMBL" id="UINC01110059">
    <property type="protein sequence ID" value="SVC77312.1"/>
    <property type="molecule type" value="Genomic_DNA"/>
</dbReference>
<dbReference type="CDD" id="cd00995">
    <property type="entry name" value="PBP2_NikA_DppA_OppA_like"/>
    <property type="match status" value="1"/>
</dbReference>
<dbReference type="PANTHER" id="PTHR30290:SF9">
    <property type="entry name" value="OLIGOPEPTIDE-BINDING PROTEIN APPA"/>
    <property type="match status" value="1"/>
</dbReference>
<dbReference type="Gene3D" id="3.10.105.10">
    <property type="entry name" value="Dipeptide-binding Protein, Domain 3"/>
    <property type="match status" value="1"/>
</dbReference>
<keyword evidence="2" id="KW-0813">Transport</keyword>
<dbReference type="SUPFAM" id="SSF53850">
    <property type="entry name" value="Periplasmic binding protein-like II"/>
    <property type="match status" value="1"/>
</dbReference>